<protein>
    <submittedName>
        <fullName evidence="1">Uncharacterized protein</fullName>
    </submittedName>
</protein>
<organism evidence="1 2">
    <name type="scientific">Epinotia aporema granulovirus</name>
    <dbReference type="NCBI Taxonomy" id="166056"/>
    <lineage>
        <taxon>Viruses</taxon>
        <taxon>Viruses incertae sedis</taxon>
        <taxon>Naldaviricetes</taxon>
        <taxon>Lefavirales</taxon>
        <taxon>Baculoviridae</taxon>
        <taxon>Betabaculovirus</taxon>
        <taxon>Betabaculovirus epaporemae</taxon>
    </lineage>
</organism>
<evidence type="ECO:0000313" key="1">
    <source>
        <dbReference type="EMBL" id="AER41497.1"/>
    </source>
</evidence>
<dbReference type="Proteomes" id="UP000201571">
    <property type="component" value="Segment"/>
</dbReference>
<dbReference type="RefSeq" id="YP_006908579.1">
    <property type="nucleotide sequence ID" value="NC_018875.1"/>
</dbReference>
<accession>K4EQ25</accession>
<keyword evidence="2" id="KW-1185">Reference proteome</keyword>
<dbReference type="GeneID" id="13842679"/>
<reference evidence="1 2" key="1">
    <citation type="journal article" date="2012" name="BMC Genomics">
        <title>Genome of Epinotia aporema granulovirus (EpapGV), a polyorganotropic fast killing betabaculovirus with a novel thymidylate kinase gene.</title>
        <authorList>
            <person name="Ferrelli M.L."/>
            <person name="Salvador R."/>
            <person name="Biedma M.E."/>
            <person name="Berretta M.F."/>
            <person name="Haase S."/>
            <person name="Sciocco-Cap A."/>
            <person name="Ghiringhelli P.D."/>
            <person name="Romanowski V."/>
        </authorList>
    </citation>
    <scope>NUCLEOTIDE SEQUENCE [LARGE SCALE GENOMIC DNA]</scope>
</reference>
<name>K4EQ25_9BBAC</name>
<dbReference type="EMBL" id="JN408834">
    <property type="protein sequence ID" value="AER41497.1"/>
    <property type="molecule type" value="Genomic_DNA"/>
</dbReference>
<sequence>MKRNAETIFLCGLKNCLVEYDDDNEIKPTKLDSYLVSCTELENATHQFKCNVINGDNIFDLDVILHDGDKEQFSRYKAKILRYVLQNKVCSRNGKLFDVYIRLQ</sequence>
<dbReference type="KEGG" id="vg:13842679"/>
<evidence type="ECO:0000313" key="2">
    <source>
        <dbReference type="Proteomes" id="UP000201571"/>
    </source>
</evidence>
<proteinExistence type="predicted"/>